<dbReference type="RefSeq" id="WP_165873305.1">
    <property type="nucleotide sequence ID" value="NZ_JANKAQ010000003.1"/>
</dbReference>
<dbReference type="InterPro" id="IPR003658">
    <property type="entry name" value="Anti-sigma_ant"/>
</dbReference>
<comment type="similarity">
    <text evidence="1 2">Belongs to the anti-sigma-factor antagonist family.</text>
</comment>
<dbReference type="GO" id="GO:0043856">
    <property type="term" value="F:anti-sigma factor antagonist activity"/>
    <property type="evidence" value="ECO:0007669"/>
    <property type="project" value="InterPro"/>
</dbReference>
<protein>
    <recommendedName>
        <fullName evidence="2">Anti-sigma factor antagonist</fullName>
    </recommendedName>
</protein>
<reference evidence="4 5" key="1">
    <citation type="submission" date="2019-03" db="EMBL/GenBank/DDBJ databases">
        <title>Genomic Encyclopedia of Type Strains, Phase IV (KMG-IV): sequencing the most valuable type-strain genomes for metagenomic binning, comparative biology and taxonomic classification.</title>
        <authorList>
            <person name="Goeker M."/>
        </authorList>
    </citation>
    <scope>NUCLEOTIDE SEQUENCE [LARGE SCALE GENOMIC DNA]</scope>
    <source>
        <strain evidence="4 5">DSM 28559</strain>
    </source>
</reference>
<gene>
    <name evidence="4" type="ORF">EV212_103223</name>
</gene>
<name>A0A4R2LJF1_9FIRM</name>
<dbReference type="Proteomes" id="UP000295711">
    <property type="component" value="Unassembled WGS sequence"/>
</dbReference>
<accession>A0A4R2LJF1</accession>
<dbReference type="SUPFAM" id="SSF52091">
    <property type="entry name" value="SpoIIaa-like"/>
    <property type="match status" value="1"/>
</dbReference>
<sequence>MEMEYQVKGPYLIIQVGRELDHHQAEHIRQVLERIGRERDIRNIIFDFTKTTFMDSSGVGMLISRYRDLSMCGGTVCAAGVCPAVEKLFYVSGLHKIIRVYSEVEDVFNGQK</sequence>
<dbReference type="PANTHER" id="PTHR33495:SF2">
    <property type="entry name" value="ANTI-SIGMA FACTOR ANTAGONIST TM_1081-RELATED"/>
    <property type="match status" value="1"/>
</dbReference>
<dbReference type="NCBIfam" id="TIGR00377">
    <property type="entry name" value="ant_ant_sig"/>
    <property type="match status" value="1"/>
</dbReference>
<dbReference type="Gene3D" id="3.30.750.24">
    <property type="entry name" value="STAS domain"/>
    <property type="match status" value="1"/>
</dbReference>
<feature type="domain" description="STAS" evidence="3">
    <location>
        <begin position="1"/>
        <end position="111"/>
    </location>
</feature>
<organism evidence="4 5">
    <name type="scientific">Frisingicoccus caecimuris</name>
    <dbReference type="NCBI Taxonomy" id="1796636"/>
    <lineage>
        <taxon>Bacteria</taxon>
        <taxon>Bacillati</taxon>
        <taxon>Bacillota</taxon>
        <taxon>Clostridia</taxon>
        <taxon>Lachnospirales</taxon>
        <taxon>Lachnospiraceae</taxon>
        <taxon>Frisingicoccus</taxon>
    </lineage>
</organism>
<evidence type="ECO:0000256" key="2">
    <source>
        <dbReference type="RuleBase" id="RU003749"/>
    </source>
</evidence>
<dbReference type="CDD" id="cd07043">
    <property type="entry name" value="STAS_anti-anti-sigma_factors"/>
    <property type="match status" value="1"/>
</dbReference>
<dbReference type="Pfam" id="PF01740">
    <property type="entry name" value="STAS"/>
    <property type="match status" value="1"/>
</dbReference>
<dbReference type="AlphaFoldDB" id="A0A4R2LJF1"/>
<dbReference type="PANTHER" id="PTHR33495">
    <property type="entry name" value="ANTI-SIGMA FACTOR ANTAGONIST TM_1081-RELATED-RELATED"/>
    <property type="match status" value="1"/>
</dbReference>
<dbReference type="InterPro" id="IPR036513">
    <property type="entry name" value="STAS_dom_sf"/>
</dbReference>
<evidence type="ECO:0000256" key="1">
    <source>
        <dbReference type="ARBA" id="ARBA00009013"/>
    </source>
</evidence>
<proteinExistence type="inferred from homology"/>
<dbReference type="PROSITE" id="PS50801">
    <property type="entry name" value="STAS"/>
    <property type="match status" value="1"/>
</dbReference>
<comment type="caution">
    <text evidence="4">The sequence shown here is derived from an EMBL/GenBank/DDBJ whole genome shotgun (WGS) entry which is preliminary data.</text>
</comment>
<dbReference type="InterPro" id="IPR002645">
    <property type="entry name" value="STAS_dom"/>
</dbReference>
<keyword evidence="5" id="KW-1185">Reference proteome</keyword>
<evidence type="ECO:0000259" key="3">
    <source>
        <dbReference type="PROSITE" id="PS50801"/>
    </source>
</evidence>
<evidence type="ECO:0000313" key="5">
    <source>
        <dbReference type="Proteomes" id="UP000295711"/>
    </source>
</evidence>
<dbReference type="EMBL" id="SLXA01000003">
    <property type="protein sequence ID" value="TCO85501.1"/>
    <property type="molecule type" value="Genomic_DNA"/>
</dbReference>
<evidence type="ECO:0000313" key="4">
    <source>
        <dbReference type="EMBL" id="TCO85501.1"/>
    </source>
</evidence>